<protein>
    <recommendedName>
        <fullName evidence="14">A-type voltage-gated potassium channel KCND1</fullName>
    </recommendedName>
    <alternativeName>
        <fullName evidence="16">Potassium voltage-gated channel subfamily D member 1</fullName>
    </alternativeName>
    <alternativeName>
        <fullName evidence="15">Voltage-gated potassium channel subunit Kv4.1</fullName>
    </alternativeName>
</protein>
<dbReference type="InterPro" id="IPR028325">
    <property type="entry name" value="VG_K_chnl"/>
</dbReference>
<dbReference type="InterPro" id="IPR024587">
    <property type="entry name" value="K_chnl_volt-dep_Kv4_C"/>
</dbReference>
<dbReference type="GO" id="GO:0045211">
    <property type="term" value="C:postsynaptic membrane"/>
    <property type="evidence" value="ECO:0007669"/>
    <property type="project" value="TreeGrafter"/>
</dbReference>
<feature type="transmembrane region" description="Helical" evidence="18">
    <location>
        <begin position="223"/>
        <end position="243"/>
    </location>
</feature>
<dbReference type="Pfam" id="PF11601">
    <property type="entry name" value="Shal-type"/>
    <property type="match status" value="1"/>
</dbReference>
<evidence type="ECO:0000256" key="10">
    <source>
        <dbReference type="ARBA" id="ARBA00023136"/>
    </source>
</evidence>
<evidence type="ECO:0000259" key="20">
    <source>
        <dbReference type="SMART" id="SM00225"/>
    </source>
</evidence>
<keyword evidence="4 18" id="KW-0812">Transmembrane</keyword>
<dbReference type="GO" id="GO:0008076">
    <property type="term" value="C:voltage-gated potassium channel complex"/>
    <property type="evidence" value="ECO:0007669"/>
    <property type="project" value="InterPro"/>
</dbReference>
<evidence type="ECO:0000256" key="12">
    <source>
        <dbReference type="ARBA" id="ARBA00061375"/>
    </source>
</evidence>
<feature type="transmembrane region" description="Helical" evidence="18">
    <location>
        <begin position="355"/>
        <end position="371"/>
    </location>
</feature>
<evidence type="ECO:0000256" key="15">
    <source>
        <dbReference type="ARBA" id="ARBA00075631"/>
    </source>
</evidence>
<dbReference type="Gene3D" id="1.20.120.350">
    <property type="entry name" value="Voltage-gated potassium channels. Chain C"/>
    <property type="match status" value="1"/>
</dbReference>
<dbReference type="InterPro" id="IPR000210">
    <property type="entry name" value="BTB/POZ_dom"/>
</dbReference>
<feature type="chain" id="PRO_5032737201" description="A-type voltage-gated potassium channel KCND1" evidence="19">
    <location>
        <begin position="17"/>
        <end position="648"/>
    </location>
</feature>
<dbReference type="AlphaFoldDB" id="A0A851VKB6"/>
<evidence type="ECO:0000256" key="1">
    <source>
        <dbReference type="ARBA" id="ARBA00004141"/>
    </source>
</evidence>
<evidence type="ECO:0000256" key="11">
    <source>
        <dbReference type="ARBA" id="ARBA00023303"/>
    </source>
</evidence>
<dbReference type="InterPro" id="IPR027359">
    <property type="entry name" value="Volt_channel_dom_sf"/>
</dbReference>
<evidence type="ECO:0000256" key="18">
    <source>
        <dbReference type="SAM" id="Phobius"/>
    </source>
</evidence>
<dbReference type="InterPro" id="IPR011333">
    <property type="entry name" value="SKP1/BTB/POZ_sf"/>
</dbReference>
<dbReference type="InterPro" id="IPR003975">
    <property type="entry name" value="K_chnl_volt-dep_Kv4"/>
</dbReference>
<reference evidence="21" key="1">
    <citation type="submission" date="2019-09" db="EMBL/GenBank/DDBJ databases">
        <title>Bird 10,000 Genomes (B10K) Project - Family phase.</title>
        <authorList>
            <person name="Zhang G."/>
        </authorList>
    </citation>
    <scope>NUCLEOTIDE SEQUENCE</scope>
    <source>
        <strain evidence="21">OUT-0061</strain>
        <tissue evidence="21">Blood</tissue>
    </source>
</reference>
<dbReference type="GO" id="GO:0043197">
    <property type="term" value="C:dendritic spine"/>
    <property type="evidence" value="ECO:0007669"/>
    <property type="project" value="TreeGrafter"/>
</dbReference>
<dbReference type="PANTHER" id="PTHR11537">
    <property type="entry name" value="VOLTAGE-GATED POTASSIUM CHANNEL"/>
    <property type="match status" value="1"/>
</dbReference>
<dbReference type="Proteomes" id="UP000659062">
    <property type="component" value="Unassembled WGS sequence"/>
</dbReference>
<keyword evidence="5" id="KW-0631">Potassium channel</keyword>
<evidence type="ECO:0000256" key="4">
    <source>
        <dbReference type="ARBA" id="ARBA00022692"/>
    </source>
</evidence>
<dbReference type="FunFam" id="1.20.120.350:FF:000016">
    <property type="entry name" value="Potassium voltage-gated channel subfamily D member 3"/>
    <property type="match status" value="1"/>
</dbReference>
<dbReference type="PRINTS" id="PR01518">
    <property type="entry name" value="KV43CHANNEL"/>
</dbReference>
<feature type="region of interest" description="Disordered" evidence="17">
    <location>
        <begin position="525"/>
        <end position="563"/>
    </location>
</feature>
<dbReference type="Pfam" id="PF02214">
    <property type="entry name" value="BTB_2"/>
    <property type="match status" value="1"/>
</dbReference>
<organism evidence="21 22">
    <name type="scientific">Copsychus sechellarum</name>
    <dbReference type="NCBI Taxonomy" id="797021"/>
    <lineage>
        <taxon>Eukaryota</taxon>
        <taxon>Metazoa</taxon>
        <taxon>Chordata</taxon>
        <taxon>Craniata</taxon>
        <taxon>Vertebrata</taxon>
        <taxon>Euteleostomi</taxon>
        <taxon>Archelosauria</taxon>
        <taxon>Archosauria</taxon>
        <taxon>Dinosauria</taxon>
        <taxon>Saurischia</taxon>
        <taxon>Theropoda</taxon>
        <taxon>Coelurosauria</taxon>
        <taxon>Aves</taxon>
        <taxon>Neognathae</taxon>
        <taxon>Neoaves</taxon>
        <taxon>Telluraves</taxon>
        <taxon>Australaves</taxon>
        <taxon>Passeriformes</taxon>
        <taxon>Muscicapidae</taxon>
        <taxon>Copsychus</taxon>
    </lineage>
</organism>
<dbReference type="GO" id="GO:0097623">
    <property type="term" value="P:potassium ion export across plasma membrane"/>
    <property type="evidence" value="ECO:0007669"/>
    <property type="project" value="TreeGrafter"/>
</dbReference>
<proteinExistence type="inferred from homology"/>
<feature type="region of interest" description="Disordered" evidence="17">
    <location>
        <begin position="579"/>
        <end position="598"/>
    </location>
</feature>
<accession>A0A851VKB6</accession>
<dbReference type="OrthoDB" id="433309at2759"/>
<evidence type="ECO:0000256" key="8">
    <source>
        <dbReference type="ARBA" id="ARBA00022989"/>
    </source>
</evidence>
<feature type="transmembrane region" description="Helical" evidence="18">
    <location>
        <begin position="383"/>
        <end position="404"/>
    </location>
</feature>
<feature type="region of interest" description="Disordered" evidence="17">
    <location>
        <begin position="615"/>
        <end position="648"/>
    </location>
</feature>
<evidence type="ECO:0000256" key="5">
    <source>
        <dbReference type="ARBA" id="ARBA00022826"/>
    </source>
</evidence>
<comment type="subcellular location">
    <subcellularLocation>
        <location evidence="1">Membrane</location>
        <topology evidence="1">Multi-pass membrane protein</topology>
    </subcellularLocation>
</comment>
<dbReference type="SUPFAM" id="SSF54695">
    <property type="entry name" value="POZ domain"/>
    <property type="match status" value="1"/>
</dbReference>
<dbReference type="GO" id="GO:0001508">
    <property type="term" value="P:action potential"/>
    <property type="evidence" value="ECO:0007669"/>
    <property type="project" value="TreeGrafter"/>
</dbReference>
<feature type="compositionally biased region" description="Polar residues" evidence="17">
    <location>
        <begin position="579"/>
        <end position="593"/>
    </location>
</feature>
<evidence type="ECO:0000313" key="22">
    <source>
        <dbReference type="Proteomes" id="UP000659062"/>
    </source>
</evidence>
<feature type="transmembrane region" description="Helical" evidence="18">
    <location>
        <begin position="182"/>
        <end position="203"/>
    </location>
</feature>
<comment type="similarity">
    <text evidence="12">Belongs to the potassium channel family. D (Shal) (TC 1.A.1.2) subfamily. Kv4.1/KCND1 sub-subfamily.</text>
</comment>
<evidence type="ECO:0000256" key="9">
    <source>
        <dbReference type="ARBA" id="ARBA00023065"/>
    </source>
</evidence>
<dbReference type="PRINTS" id="PR00169">
    <property type="entry name" value="KCHANNEL"/>
</dbReference>
<dbReference type="GO" id="GO:0005250">
    <property type="term" value="F:A-type (transient outward) potassium channel activity"/>
    <property type="evidence" value="ECO:0007669"/>
    <property type="project" value="TreeGrafter"/>
</dbReference>
<gene>
    <name evidence="21" type="primary">Kcnd3</name>
    <name evidence="21" type="ORF">COPSEC_R12576</name>
</gene>
<feature type="compositionally biased region" description="Low complexity" evidence="17">
    <location>
        <begin position="527"/>
        <end position="536"/>
    </location>
</feature>
<keyword evidence="19" id="KW-0732">Signal</keyword>
<name>A0A851VKB6_9PASS</name>
<dbReference type="CDD" id="cd18419">
    <property type="entry name" value="BTB_POZ_KCND3"/>
    <property type="match status" value="1"/>
</dbReference>
<dbReference type="InterPro" id="IPR003131">
    <property type="entry name" value="T1-type_BTB"/>
</dbReference>
<feature type="domain" description="BTB" evidence="20">
    <location>
        <begin position="40"/>
        <end position="139"/>
    </location>
</feature>
<feature type="non-terminal residue" evidence="21">
    <location>
        <position position="1"/>
    </location>
</feature>
<evidence type="ECO:0000256" key="3">
    <source>
        <dbReference type="ARBA" id="ARBA00022538"/>
    </source>
</evidence>
<keyword evidence="7" id="KW-0630">Potassium</keyword>
<keyword evidence="9" id="KW-0406">Ion transport</keyword>
<dbReference type="EMBL" id="WBNE01000097">
    <property type="protein sequence ID" value="NXD43144.1"/>
    <property type="molecule type" value="Genomic_DNA"/>
</dbReference>
<dbReference type="InterPro" id="IPR003968">
    <property type="entry name" value="K_chnl_volt-dep_Kv"/>
</dbReference>
<dbReference type="SMART" id="SM00225">
    <property type="entry name" value="BTB"/>
    <property type="match status" value="1"/>
</dbReference>
<feature type="non-terminal residue" evidence="21">
    <location>
        <position position="648"/>
    </location>
</feature>
<evidence type="ECO:0000256" key="19">
    <source>
        <dbReference type="SAM" id="SignalP"/>
    </source>
</evidence>
<comment type="subunit">
    <text evidence="13">Component of heteromultimeric potassium channels. Identified in potassium channel complexes containing KCND1, KCND2, KCND3, KCNIP1, KCNIP2, KCNIP3, KCNIP4, DPP6 and DPP10.</text>
</comment>
<dbReference type="PRINTS" id="PR01491">
    <property type="entry name" value="KVCHANNEL"/>
</dbReference>
<evidence type="ECO:0000256" key="13">
    <source>
        <dbReference type="ARBA" id="ARBA00066223"/>
    </source>
</evidence>
<dbReference type="GO" id="GO:0043025">
    <property type="term" value="C:neuronal cell body"/>
    <property type="evidence" value="ECO:0007669"/>
    <property type="project" value="TreeGrafter"/>
</dbReference>
<evidence type="ECO:0000256" key="6">
    <source>
        <dbReference type="ARBA" id="ARBA00022882"/>
    </source>
</evidence>
<dbReference type="Pfam" id="PF00520">
    <property type="entry name" value="Ion_trans"/>
    <property type="match status" value="1"/>
</dbReference>
<evidence type="ECO:0000256" key="14">
    <source>
        <dbReference type="ARBA" id="ARBA00070409"/>
    </source>
</evidence>
<dbReference type="InterPro" id="IPR004056">
    <property type="entry name" value="K_chnl_volt-dep_Kv4.3"/>
</dbReference>
<feature type="transmembrane region" description="Helical" evidence="18">
    <location>
        <begin position="322"/>
        <end position="343"/>
    </location>
</feature>
<keyword evidence="3" id="KW-0633">Potassium transport</keyword>
<keyword evidence="8 18" id="KW-1133">Transmembrane helix</keyword>
<comment type="caution">
    <text evidence="21">The sequence shown here is derived from an EMBL/GenBank/DDBJ whole genome shotgun (WGS) entry which is preliminary data.</text>
</comment>
<feature type="transmembrane region" description="Helical" evidence="18">
    <location>
        <begin position="425"/>
        <end position="446"/>
    </location>
</feature>
<evidence type="ECO:0000256" key="7">
    <source>
        <dbReference type="ARBA" id="ARBA00022958"/>
    </source>
</evidence>
<evidence type="ECO:0000256" key="17">
    <source>
        <dbReference type="SAM" id="MobiDB-lite"/>
    </source>
</evidence>
<dbReference type="PRINTS" id="PR01497">
    <property type="entry name" value="SHALCHANNEL"/>
</dbReference>
<evidence type="ECO:0000256" key="16">
    <source>
        <dbReference type="ARBA" id="ARBA00076406"/>
    </source>
</evidence>
<dbReference type="InterPro" id="IPR021645">
    <property type="entry name" value="Shal-type_N"/>
</dbReference>
<keyword evidence="10 18" id="KW-0472">Membrane</keyword>
<dbReference type="Gene3D" id="1.10.287.70">
    <property type="match status" value="1"/>
</dbReference>
<evidence type="ECO:0000256" key="2">
    <source>
        <dbReference type="ARBA" id="ARBA00022448"/>
    </source>
</evidence>
<keyword evidence="11" id="KW-0407">Ion channel</keyword>
<keyword evidence="22" id="KW-1185">Reference proteome</keyword>
<dbReference type="GO" id="GO:0051260">
    <property type="term" value="P:protein homooligomerization"/>
    <property type="evidence" value="ECO:0007669"/>
    <property type="project" value="InterPro"/>
</dbReference>
<dbReference type="SUPFAM" id="SSF81324">
    <property type="entry name" value="Voltage-gated potassium channels"/>
    <property type="match status" value="1"/>
</dbReference>
<keyword evidence="6" id="KW-0851">Voltage-gated channel</keyword>
<dbReference type="Pfam" id="PF11879">
    <property type="entry name" value="DUF3399"/>
    <property type="match status" value="1"/>
</dbReference>
<dbReference type="FunFam" id="3.30.710.10:FF:000004">
    <property type="entry name" value="Potassium voltage-gated channel subfamily D member 3"/>
    <property type="match status" value="1"/>
</dbReference>
<keyword evidence="2" id="KW-0813">Transport</keyword>
<dbReference type="InterPro" id="IPR005821">
    <property type="entry name" value="Ion_trans_dom"/>
</dbReference>
<evidence type="ECO:0000313" key="21">
    <source>
        <dbReference type="EMBL" id="NXD43144.1"/>
    </source>
</evidence>
<dbReference type="PANTHER" id="PTHR11537:SF182">
    <property type="entry name" value="POTASSIUM VOLTAGE-GATED CHANNEL SUBFAMILY D MEMBER 3"/>
    <property type="match status" value="1"/>
</dbReference>
<sequence>MAAGVAAWLPFARAAAIGWMPVANCPMPLAPAEKNKRQDELIILNVSGRRFQTWRTTLERYPDTLLGSTEKEFFFNEDTKEYFFDRDPEVFRCILNFYRTGKLHYPRYECISAYDEELAFYGILPEIIGDCCYEEYKDRKRENAERLMDDNDSENNQEGSMPSLSFRQTMWRAFENPHTSTLALVFYYVTGFFIAVSVITNVVETVPCGNVPGSKELPCGERYAVAFFCLDTACVMIFTVEYLLRLFAAPSRYRFIRSVMSIIDVVAIMPYYIGLVMTNNEDVSGAFVTLRVFRVFRIFKFSRHSQGLRILGYTLKSCASELGFLLFSLTMAIIIFATVMFYAEKGSSASKFTSIPASFWYTIVTMTTLGYGDMVPKTIAGKIFGSICSLSGVLVIALPVPVIVSNFSRIYHQNQRADKRRAQKAVPAGAAGSVCSPAFTPALGLFPSFSVPFQGSTEEEQHMTKGTSLIESQHHHLLHCLEKTTGLSYLVDDPLLSVRTSTIKNHEFIDEQLFEQNCMESSVQNYPSSRSPSLSSHAGLGTSCCSRRHKKSSHLPNSSVPATRLRSMQELSTIHIQCSEQPSLTTSRSSLNMKSDDGLRPNCKAAQITTAIISIPTPPALTPEGESRPGPGSPGPAALPNIVKVSAL</sequence>
<dbReference type="Gene3D" id="3.30.710.10">
    <property type="entry name" value="Potassium Channel Kv1.1, Chain A"/>
    <property type="match status" value="1"/>
</dbReference>
<feature type="signal peptide" evidence="19">
    <location>
        <begin position="1"/>
        <end position="16"/>
    </location>
</feature>
<dbReference type="FunFam" id="1.10.287.70:FF:000028">
    <property type="entry name" value="potassium voltage-gated channel subfamily D member 3"/>
    <property type="match status" value="1"/>
</dbReference>
<feature type="transmembrane region" description="Helical" evidence="18">
    <location>
        <begin position="255"/>
        <end position="273"/>
    </location>
</feature>